<name>A0A1I0F3E6_9FIRM</name>
<dbReference type="RefSeq" id="WP_074649555.1">
    <property type="nucleotide sequence ID" value="NZ_FOIL01000023.1"/>
</dbReference>
<evidence type="ECO:0000313" key="2">
    <source>
        <dbReference type="Proteomes" id="UP000199820"/>
    </source>
</evidence>
<dbReference type="AlphaFoldDB" id="A0A1I0F3E6"/>
<reference evidence="1 2" key="1">
    <citation type="submission" date="2016-10" db="EMBL/GenBank/DDBJ databases">
        <authorList>
            <person name="de Groot N.N."/>
        </authorList>
    </citation>
    <scope>NUCLEOTIDE SEQUENCE [LARGE SCALE GENOMIC DNA]</scope>
    <source>
        <strain evidence="1 2">KH1P1</strain>
    </source>
</reference>
<protein>
    <submittedName>
        <fullName evidence="1">Uncharacterized protein</fullName>
    </submittedName>
</protein>
<dbReference type="InterPro" id="IPR011990">
    <property type="entry name" value="TPR-like_helical_dom_sf"/>
</dbReference>
<proteinExistence type="predicted"/>
<dbReference type="SUPFAM" id="SSF81901">
    <property type="entry name" value="HCP-like"/>
    <property type="match status" value="1"/>
</dbReference>
<dbReference type="EMBL" id="FOIL01000023">
    <property type="protein sequence ID" value="SET52551.1"/>
    <property type="molecule type" value="Genomic_DNA"/>
</dbReference>
<sequence>MSRKDECGLFGSLYYYLKENVSIFRRAEEFYSFITSDRSSAGKNPRKISYFIRYDCLTEKVSHALISELRDKDTYMKRFSDITMQMNYMQLSVLSASLAEFVRKTDVYCSRIPQGNAANNEFLPYPPALREDLALRLSSSGPADPAEADPDHAAELLYLYIFFAASKILPEKAASAAFPEYGAAEYARLVTDRYPSGGEAAVLAEKALADRDESPNPTASFHCGIRLLVETTGHKQTPDPGAAFRYFCRSAGILSPDGLRKNAQKTAKTAATLPNSGDYGPALWGIAYIVFSYRRPLAGRNNPLENCAEIPDLEMFSAEERIRCAISFAFSAAQSPDPGAALCLLGRISREVPENRREEFSLQAPDYYFRKSAESGYIYAETNAAAECADRIRSGSADVSPLLQDYEQHLLRAADFGIGWAANRLGLFYLDGRIFPSVPEESAGRSRFPEHTDRERALRYLNRAAEGLPGKSSSWALANRLAYIPEYYSGDMPSIMRDLEEIASLGNAEALRFLQKELTTDSPYSSRNTPVILLYLEQLIREE</sequence>
<gene>
    <name evidence="1" type="ORF">SAMN04487771_10236</name>
</gene>
<organism evidence="1 2">
    <name type="scientific">[Clostridium] aminophilum</name>
    <dbReference type="NCBI Taxonomy" id="1526"/>
    <lineage>
        <taxon>Bacteria</taxon>
        <taxon>Bacillati</taxon>
        <taxon>Bacillota</taxon>
        <taxon>Clostridia</taxon>
        <taxon>Lachnospirales</taxon>
        <taxon>Lachnospiraceae</taxon>
    </lineage>
</organism>
<dbReference type="Proteomes" id="UP000199820">
    <property type="component" value="Unassembled WGS sequence"/>
</dbReference>
<accession>A0A1I0F3E6</accession>
<evidence type="ECO:0000313" key="1">
    <source>
        <dbReference type="EMBL" id="SET52551.1"/>
    </source>
</evidence>
<keyword evidence="2" id="KW-1185">Reference proteome</keyword>
<dbReference type="Gene3D" id="1.25.40.10">
    <property type="entry name" value="Tetratricopeptide repeat domain"/>
    <property type="match status" value="1"/>
</dbReference>
<dbReference type="OrthoDB" id="2724739at2"/>